<dbReference type="EMBL" id="JAWXXX010000002">
    <property type="protein sequence ID" value="MDX5895310.1"/>
    <property type="molecule type" value="Genomic_DNA"/>
</dbReference>
<dbReference type="Proteomes" id="UP001281130">
    <property type="component" value="Unassembled WGS sequence"/>
</dbReference>
<accession>A0AB35T8T7</accession>
<gene>
    <name evidence="1" type="ORF">SIL72_14880</name>
</gene>
<dbReference type="RefSeq" id="WP_084362462.1">
    <property type="nucleotide sequence ID" value="NZ_JAWXXX010000002.1"/>
</dbReference>
<evidence type="ECO:0000313" key="1">
    <source>
        <dbReference type="EMBL" id="MDX5895310.1"/>
    </source>
</evidence>
<evidence type="ECO:0000313" key="2">
    <source>
        <dbReference type="Proteomes" id="UP001281130"/>
    </source>
</evidence>
<organism evidence="1 2">
    <name type="scientific">Rubrobacter radiotolerans</name>
    <name type="common">Arthrobacter radiotolerans</name>
    <dbReference type="NCBI Taxonomy" id="42256"/>
    <lineage>
        <taxon>Bacteria</taxon>
        <taxon>Bacillati</taxon>
        <taxon>Actinomycetota</taxon>
        <taxon>Rubrobacteria</taxon>
        <taxon>Rubrobacterales</taxon>
        <taxon>Rubrobacteraceae</taxon>
        <taxon>Rubrobacter</taxon>
    </lineage>
</organism>
<comment type="caution">
    <text evidence="1">The sequence shown here is derived from an EMBL/GenBank/DDBJ whole genome shotgun (WGS) entry which is preliminary data.</text>
</comment>
<dbReference type="AlphaFoldDB" id="A0AB35T8T7"/>
<reference evidence="1" key="1">
    <citation type="submission" date="2023-11" db="EMBL/GenBank/DDBJ databases">
        <title>MicrobeMod: A computational toolkit for identifying prokaryotic methylation and restriction-modification with nanopore sequencing.</title>
        <authorList>
            <person name="Crits-Christoph A."/>
            <person name="Kang S.C."/>
            <person name="Lee H."/>
            <person name="Ostrov N."/>
        </authorList>
    </citation>
    <scope>NUCLEOTIDE SEQUENCE</scope>
    <source>
        <strain evidence="1">ATCC 51242</strain>
    </source>
</reference>
<protein>
    <submittedName>
        <fullName evidence="1">Uncharacterized protein</fullName>
    </submittedName>
</protein>
<sequence length="148" mass="16732">MSEQTVCRKLNILAEGKQHRSHLQLGDTELRVNEATPERSFSYSNWQHVPSPKARDTETVPNRLFSYGNWVNGLSSEDDVAWDQRRLNILAEGKQHRSHLQLGDTELRVNEATPERSFSYSNWQHVPSPEEGATPYAAPCPCASSVLS</sequence>
<proteinExistence type="predicted"/>
<name>A0AB35T8T7_RUBRA</name>